<feature type="non-terminal residue" evidence="2">
    <location>
        <position position="355"/>
    </location>
</feature>
<protein>
    <recommendedName>
        <fullName evidence="4">Histidine kinase</fullName>
    </recommendedName>
</protein>
<keyword evidence="1" id="KW-0732">Signal</keyword>
<sequence length="355" mass="37814">MRLSIRVVAAAAVALYCRVPALAATADGTAPIIAMQHASWTAAAGAPTGINAITQTPDGWLWIGSSAGLFRFDGVRFQRAAGALAPLSSSVANLGLLPDGTLWIAYKFGGASLLKDGVMRHYRVGEHGTPAGSISRIGRDADGRLWLGGKQGLLLQGADGDWRPPAAHYAAPQVDTDDMLLDRDGVFWVRTNYAVYALPRGAASFALRRRVAGYGALAQHPDGSVWTSDLMRPGLHRLAGVGDERAWRSGDKLSAFLFDHDGALWQPDYAGVARVRAGAAPQRTGAEHGLSGLHGFAVFEDRERNIWIGTENGLDRFSHYRLRPLALPRYIAGARPLALRAAGGVWIGVPALAVN</sequence>
<feature type="chain" id="PRO_5021378013" description="Histidine kinase" evidence="1">
    <location>
        <begin position="24"/>
        <end position="355"/>
    </location>
</feature>
<reference evidence="2 3" key="1">
    <citation type="submission" date="2019-03" db="EMBL/GenBank/DDBJ databases">
        <title>Draft Genome Sequence of Duganella callidus sp. nov., a Novel Duganella Species Isolated from Cultivated Soil.</title>
        <authorList>
            <person name="Raths R."/>
            <person name="Peta V."/>
            <person name="Bucking H."/>
        </authorList>
    </citation>
    <scope>NUCLEOTIDE SEQUENCE [LARGE SCALE GENOMIC DNA]</scope>
    <source>
        <strain evidence="2 3">DN04</strain>
    </source>
</reference>
<proteinExistence type="predicted"/>
<feature type="signal peptide" evidence="1">
    <location>
        <begin position="1"/>
        <end position="23"/>
    </location>
</feature>
<dbReference type="Proteomes" id="UP000297729">
    <property type="component" value="Unassembled WGS sequence"/>
</dbReference>
<organism evidence="2 3">
    <name type="scientific">Duganella callida</name>
    <dbReference type="NCBI Taxonomy" id="2561932"/>
    <lineage>
        <taxon>Bacteria</taxon>
        <taxon>Pseudomonadati</taxon>
        <taxon>Pseudomonadota</taxon>
        <taxon>Betaproteobacteria</taxon>
        <taxon>Burkholderiales</taxon>
        <taxon>Oxalobacteraceae</taxon>
        <taxon>Telluria group</taxon>
        <taxon>Duganella</taxon>
    </lineage>
</organism>
<comment type="caution">
    <text evidence="2">The sequence shown here is derived from an EMBL/GenBank/DDBJ whole genome shotgun (WGS) entry which is preliminary data.</text>
</comment>
<accession>A0A4Y9SID5</accession>
<name>A0A4Y9SID5_9BURK</name>
<evidence type="ECO:0000313" key="3">
    <source>
        <dbReference type="Proteomes" id="UP000297729"/>
    </source>
</evidence>
<dbReference type="InterPro" id="IPR015943">
    <property type="entry name" value="WD40/YVTN_repeat-like_dom_sf"/>
</dbReference>
<keyword evidence="3" id="KW-1185">Reference proteome</keyword>
<evidence type="ECO:0000256" key="1">
    <source>
        <dbReference type="SAM" id="SignalP"/>
    </source>
</evidence>
<dbReference type="Gene3D" id="2.130.10.10">
    <property type="entry name" value="YVTN repeat-like/Quinoprotein amine dehydrogenase"/>
    <property type="match status" value="2"/>
</dbReference>
<gene>
    <name evidence="2" type="ORF">E4L98_14765</name>
</gene>
<evidence type="ECO:0008006" key="4">
    <source>
        <dbReference type="Google" id="ProtNLM"/>
    </source>
</evidence>
<dbReference type="EMBL" id="SPVG01000149">
    <property type="protein sequence ID" value="TFW20489.1"/>
    <property type="molecule type" value="Genomic_DNA"/>
</dbReference>
<evidence type="ECO:0000313" key="2">
    <source>
        <dbReference type="EMBL" id="TFW20489.1"/>
    </source>
</evidence>
<dbReference type="SUPFAM" id="SSF63829">
    <property type="entry name" value="Calcium-dependent phosphotriesterase"/>
    <property type="match status" value="1"/>
</dbReference>
<dbReference type="AlphaFoldDB" id="A0A4Y9SID5"/>